<dbReference type="SUPFAM" id="SSF49265">
    <property type="entry name" value="Fibronectin type III"/>
    <property type="match status" value="1"/>
</dbReference>
<dbReference type="AlphaFoldDB" id="A0A3B4YI87"/>
<dbReference type="InterPro" id="IPR013783">
    <property type="entry name" value="Ig-like_fold"/>
</dbReference>
<dbReference type="InterPro" id="IPR003961">
    <property type="entry name" value="FN3_dom"/>
</dbReference>
<dbReference type="GeneTree" id="ENSGT00940000155126"/>
<feature type="domain" description="Fibronectin type-III" evidence="2">
    <location>
        <begin position="6"/>
        <end position="97"/>
    </location>
</feature>
<dbReference type="PANTHER" id="PTHR46708">
    <property type="entry name" value="TENASCIN"/>
    <property type="match status" value="1"/>
</dbReference>
<proteinExistence type="predicted"/>
<dbReference type="FunFam" id="2.60.40.10:FF:000227">
    <property type="entry name" value="Fibronectin isoform X1"/>
    <property type="match status" value="1"/>
</dbReference>
<dbReference type="PANTHER" id="PTHR46708:SF2">
    <property type="entry name" value="FIBRONECTIN TYPE-III DOMAIN-CONTAINING PROTEIN"/>
    <property type="match status" value="1"/>
</dbReference>
<dbReference type="Ensembl" id="ENSSLDT00000030176.1">
    <property type="protein sequence ID" value="ENSSLDP00000029322.1"/>
    <property type="gene ID" value="ENSSLDG00000022638.1"/>
</dbReference>
<evidence type="ECO:0000313" key="4">
    <source>
        <dbReference type="Proteomes" id="UP000261360"/>
    </source>
</evidence>
<dbReference type="InterPro" id="IPR050991">
    <property type="entry name" value="ECM_Regulatory_Proteins"/>
</dbReference>
<reference evidence="3" key="2">
    <citation type="submission" date="2025-09" db="UniProtKB">
        <authorList>
            <consortium name="Ensembl"/>
        </authorList>
    </citation>
    <scope>IDENTIFICATION</scope>
</reference>
<keyword evidence="1" id="KW-0677">Repeat</keyword>
<dbReference type="PROSITE" id="PS50853">
    <property type="entry name" value="FN3"/>
    <property type="match status" value="1"/>
</dbReference>
<dbReference type="Pfam" id="PF00041">
    <property type="entry name" value="fn3"/>
    <property type="match status" value="1"/>
</dbReference>
<sequence>GVKVPQLTDLSFEEVSDTTISLRWSPLNTTAITGYRITVVAAGESVPIFEDTVQPGTGQYTVYGLEPGIDYDISVITVTENGESEPTTLTQQTCKIHVSTHTQKISSVDNNVHVLFSGRVI</sequence>
<dbReference type="Proteomes" id="UP000261360">
    <property type="component" value="Unplaced"/>
</dbReference>
<keyword evidence="4" id="KW-1185">Reference proteome</keyword>
<reference evidence="3" key="1">
    <citation type="submission" date="2025-08" db="UniProtKB">
        <authorList>
            <consortium name="Ensembl"/>
        </authorList>
    </citation>
    <scope>IDENTIFICATION</scope>
</reference>
<organism evidence="3 4">
    <name type="scientific">Seriola lalandi dorsalis</name>
    <dbReference type="NCBI Taxonomy" id="1841481"/>
    <lineage>
        <taxon>Eukaryota</taxon>
        <taxon>Metazoa</taxon>
        <taxon>Chordata</taxon>
        <taxon>Craniata</taxon>
        <taxon>Vertebrata</taxon>
        <taxon>Euteleostomi</taxon>
        <taxon>Actinopterygii</taxon>
        <taxon>Neopterygii</taxon>
        <taxon>Teleostei</taxon>
        <taxon>Neoteleostei</taxon>
        <taxon>Acanthomorphata</taxon>
        <taxon>Carangaria</taxon>
        <taxon>Carangiformes</taxon>
        <taxon>Carangidae</taxon>
        <taxon>Seriola</taxon>
    </lineage>
</organism>
<evidence type="ECO:0000256" key="1">
    <source>
        <dbReference type="ARBA" id="ARBA00022737"/>
    </source>
</evidence>
<dbReference type="CDD" id="cd00063">
    <property type="entry name" value="FN3"/>
    <property type="match status" value="1"/>
</dbReference>
<protein>
    <recommendedName>
        <fullName evidence="2">Fibronectin type-III domain-containing protein</fullName>
    </recommendedName>
</protein>
<name>A0A3B4YI87_SERLL</name>
<evidence type="ECO:0000259" key="2">
    <source>
        <dbReference type="PROSITE" id="PS50853"/>
    </source>
</evidence>
<evidence type="ECO:0000313" key="3">
    <source>
        <dbReference type="Ensembl" id="ENSSLDP00000029322.1"/>
    </source>
</evidence>
<dbReference type="InterPro" id="IPR036116">
    <property type="entry name" value="FN3_sf"/>
</dbReference>
<dbReference type="SMART" id="SM00060">
    <property type="entry name" value="FN3"/>
    <property type="match status" value="1"/>
</dbReference>
<accession>A0A3B4YI87</accession>
<dbReference type="Gene3D" id="2.60.40.10">
    <property type="entry name" value="Immunoglobulins"/>
    <property type="match status" value="1"/>
</dbReference>
<dbReference type="STRING" id="1841481.ENSSLDP00000029322"/>